<feature type="domain" description="NAD-dependent epimerase/dehydratase" evidence="1">
    <location>
        <begin position="2"/>
        <end position="237"/>
    </location>
</feature>
<dbReference type="Gene3D" id="3.40.50.720">
    <property type="entry name" value="NAD(P)-binding Rossmann-like Domain"/>
    <property type="match status" value="1"/>
</dbReference>
<evidence type="ECO:0000313" key="2">
    <source>
        <dbReference type="EMBL" id="MDT0643431.1"/>
    </source>
</evidence>
<dbReference type="InterPro" id="IPR001509">
    <property type="entry name" value="Epimerase_deHydtase"/>
</dbReference>
<dbReference type="PANTHER" id="PTHR48079:SF6">
    <property type="entry name" value="NAD(P)-BINDING DOMAIN-CONTAINING PROTEIN-RELATED"/>
    <property type="match status" value="1"/>
</dbReference>
<name>A0ABU3CAR0_9FLAO</name>
<protein>
    <submittedName>
        <fullName evidence="2">NAD-dependent epimerase/dehydratase family protein</fullName>
    </submittedName>
</protein>
<dbReference type="Pfam" id="PF01370">
    <property type="entry name" value="Epimerase"/>
    <property type="match status" value="1"/>
</dbReference>
<dbReference type="SUPFAM" id="SSF51735">
    <property type="entry name" value="NAD(P)-binding Rossmann-fold domains"/>
    <property type="match status" value="1"/>
</dbReference>
<organism evidence="2 3">
    <name type="scientific">Autumnicola tepida</name>
    <dbReference type="NCBI Taxonomy" id="3075595"/>
    <lineage>
        <taxon>Bacteria</taxon>
        <taxon>Pseudomonadati</taxon>
        <taxon>Bacteroidota</taxon>
        <taxon>Flavobacteriia</taxon>
        <taxon>Flavobacteriales</taxon>
        <taxon>Flavobacteriaceae</taxon>
        <taxon>Autumnicola</taxon>
    </lineage>
</organism>
<dbReference type="RefSeq" id="WP_311535050.1">
    <property type="nucleotide sequence ID" value="NZ_JAVRHQ010000012.1"/>
</dbReference>
<gene>
    <name evidence="2" type="ORF">RM553_11370</name>
</gene>
<evidence type="ECO:0000259" key="1">
    <source>
        <dbReference type="Pfam" id="PF01370"/>
    </source>
</evidence>
<comment type="caution">
    <text evidence="2">The sequence shown here is derived from an EMBL/GenBank/DDBJ whole genome shotgun (WGS) entry which is preliminary data.</text>
</comment>
<proteinExistence type="predicted"/>
<dbReference type="EMBL" id="JAVRHQ010000012">
    <property type="protein sequence ID" value="MDT0643431.1"/>
    <property type="molecule type" value="Genomic_DNA"/>
</dbReference>
<accession>A0ABU3CAR0</accession>
<dbReference type="PANTHER" id="PTHR48079">
    <property type="entry name" value="PROTEIN YEEZ"/>
    <property type="match status" value="1"/>
</dbReference>
<evidence type="ECO:0000313" key="3">
    <source>
        <dbReference type="Proteomes" id="UP001262889"/>
    </source>
</evidence>
<dbReference type="InterPro" id="IPR051783">
    <property type="entry name" value="NAD(P)-dependent_oxidoreduct"/>
</dbReference>
<sequence length="338" mass="37793">MILVTGGTGLVGSHLLFDLVRSRKNIRAIYRKNSNLNAVKKVFSYYVSSSEAKKLFSKIEWFEADIQDVPALNRAFTNVKYVYHCAALVSFDPKDAKALRRTNIAGTANIVNLCIANAVEKLCHVSSTASVGKPLEGINITEETTWNPEEDHSDYAISKYGAEIEVWRGTQEGVDAVIVNPGIIIGPGFWNSGSGLLFQKVSKGFKFHFPKITGFVDVKDVVTAMVALMNSEIKNEQYILVSENLSFKTVLNLTAKSLNRKPPSKELKKWMVFTGWIFQSAGSLFGLKKQLTRGSVKTLFDEWHFSNEKMKNDLDFQFTPIAESISETGKIYRSEIQP</sequence>
<dbReference type="InterPro" id="IPR036291">
    <property type="entry name" value="NAD(P)-bd_dom_sf"/>
</dbReference>
<keyword evidence="3" id="KW-1185">Reference proteome</keyword>
<reference evidence="2 3" key="1">
    <citation type="submission" date="2023-09" db="EMBL/GenBank/DDBJ databases">
        <authorList>
            <person name="Rey-Velasco X."/>
        </authorList>
    </citation>
    <scope>NUCLEOTIDE SEQUENCE [LARGE SCALE GENOMIC DNA]</scope>
    <source>
        <strain evidence="2 3">F363</strain>
    </source>
</reference>
<dbReference type="Proteomes" id="UP001262889">
    <property type="component" value="Unassembled WGS sequence"/>
</dbReference>